<dbReference type="InterPro" id="IPR050745">
    <property type="entry name" value="Multifunctional_regulatory"/>
</dbReference>
<organism evidence="4">
    <name type="scientific">Chromera velia CCMP2878</name>
    <dbReference type="NCBI Taxonomy" id="1169474"/>
    <lineage>
        <taxon>Eukaryota</taxon>
        <taxon>Sar</taxon>
        <taxon>Alveolata</taxon>
        <taxon>Colpodellida</taxon>
        <taxon>Chromeraceae</taxon>
        <taxon>Chromera</taxon>
    </lineage>
</organism>
<dbReference type="SUPFAM" id="SSF48403">
    <property type="entry name" value="Ankyrin repeat"/>
    <property type="match status" value="1"/>
</dbReference>
<name>A0A0G4GLF4_9ALVE</name>
<evidence type="ECO:0000256" key="3">
    <source>
        <dbReference type="PROSITE-ProRule" id="PRU00023"/>
    </source>
</evidence>
<accession>A0A0G4GLF4</accession>
<dbReference type="InterPro" id="IPR036770">
    <property type="entry name" value="Ankyrin_rpt-contain_sf"/>
</dbReference>
<reference evidence="4" key="1">
    <citation type="submission" date="2014-11" db="EMBL/GenBank/DDBJ databases">
        <authorList>
            <person name="Otto D Thomas"/>
            <person name="Naeem Raeece"/>
        </authorList>
    </citation>
    <scope>NUCLEOTIDE SEQUENCE</scope>
</reference>
<keyword evidence="2 3" id="KW-0040">ANK repeat</keyword>
<gene>
    <name evidence="4" type="ORF">Cvel_683</name>
</gene>
<feature type="repeat" description="ANK" evidence="3">
    <location>
        <begin position="388"/>
        <end position="420"/>
    </location>
</feature>
<dbReference type="AlphaFoldDB" id="A0A0G4GLF4"/>
<protein>
    <submittedName>
        <fullName evidence="4">Uncharacterized protein</fullName>
    </submittedName>
</protein>
<dbReference type="PROSITE" id="PS50088">
    <property type="entry name" value="ANK_REPEAT"/>
    <property type="match status" value="1"/>
</dbReference>
<dbReference type="PhylomeDB" id="A0A0G4GLF4"/>
<keyword evidence="1" id="KW-0677">Repeat</keyword>
<sequence length="769" mass="83548">MRRATHLKSPEDTAKAIVASGILGFRGFWKISSLSKNLLSLRDDITTLGLGSVCAEFAHESGRNAVWEFIRNCFRFDDVKTLKQFLALPRISDRYPFLLRLLLSENPNAMKCLEILIKEGANRSGTGELCSLFLLHEEVEPLQNEALKMMIDGNVIQPNSWTMGRSASPPGDDVALPVLCALIQGEKFEAAEALLTKGAKVDVCAWRNSSGGEFLSDPLPLCALVHRLANIASEAQAQTIVEGEDEEEAEERAAIRGRYVELAERREKCLSLFRSLSVAALESGCLHWKENARVGGNQIVVGENTALQLACRYRDPEMIGVLVDREADSLERGEGCGSGLPFLVLQSRQPSTSEVSCDSHCGAALSHLARLRGIHLNATSTDRHTNRTTHTPLSLACSHGMVKSAEVLLQNGALANKVKKSPRVVTRQPQSVWTSYSMPPLFEALKRHSEPLVTLLLEWGADPNEVVVYRGRACTLLQMVLDLPFRSVCGDATAINFAKLLVGKGAVFGADIAPLVPQPVFGSQTTANREDGFMKEVRSQLSRGQLVGAVTELKKEMANGSDVNGTFQDGHSLVSLSCVFGFGSFFDFLLQQGAAVGGGVGWWRGRHSPLVKAAEDFPNPEQVSILLRQGADPNALGWRKGADANEVLSSPLQAVMDVSVGGSRLHLLLPKIYEVASLLLDHGARCTPGKDPTSPAFTDMAQRAGLNLPDFLRAPHPVCQLSPLDKAIRMGDSPLVQLLYQRPEVSFQAEGSELVRIAVVHLTDRNSGS</sequence>
<evidence type="ECO:0000256" key="1">
    <source>
        <dbReference type="ARBA" id="ARBA00022737"/>
    </source>
</evidence>
<dbReference type="EMBL" id="CDMZ01001326">
    <property type="protein sequence ID" value="CEM30881.1"/>
    <property type="molecule type" value="Genomic_DNA"/>
</dbReference>
<dbReference type="VEuPathDB" id="CryptoDB:Cvel_683"/>
<proteinExistence type="predicted"/>
<dbReference type="PANTHER" id="PTHR24189">
    <property type="entry name" value="MYOTROPHIN"/>
    <property type="match status" value="1"/>
</dbReference>
<evidence type="ECO:0000256" key="2">
    <source>
        <dbReference type="ARBA" id="ARBA00023043"/>
    </source>
</evidence>
<dbReference type="Gene3D" id="1.25.40.20">
    <property type="entry name" value="Ankyrin repeat-containing domain"/>
    <property type="match status" value="2"/>
</dbReference>
<evidence type="ECO:0000313" key="4">
    <source>
        <dbReference type="EMBL" id="CEM30881.1"/>
    </source>
</evidence>
<dbReference type="SMART" id="SM00248">
    <property type="entry name" value="ANK"/>
    <property type="match status" value="6"/>
</dbReference>
<dbReference type="PANTHER" id="PTHR24189:SF50">
    <property type="entry name" value="ANKYRIN REPEAT AND SOCS BOX PROTEIN 2"/>
    <property type="match status" value="1"/>
</dbReference>
<dbReference type="InterPro" id="IPR002110">
    <property type="entry name" value="Ankyrin_rpt"/>
</dbReference>